<evidence type="ECO:0000256" key="1">
    <source>
        <dbReference type="ARBA" id="ARBA00011073"/>
    </source>
</evidence>
<dbReference type="PANTHER" id="PTHR43806:SF11">
    <property type="entry name" value="CEREVISIN-RELATED"/>
    <property type="match status" value="1"/>
</dbReference>
<dbReference type="InterPro" id="IPR023828">
    <property type="entry name" value="Peptidase_S8_Ser-AS"/>
</dbReference>
<evidence type="ECO:0000256" key="2">
    <source>
        <dbReference type="ARBA" id="ARBA00022670"/>
    </source>
</evidence>
<evidence type="ECO:0000256" key="7">
    <source>
        <dbReference type="SAM" id="SignalP"/>
    </source>
</evidence>
<feature type="signal peptide" evidence="7">
    <location>
        <begin position="1"/>
        <end position="28"/>
    </location>
</feature>
<dbReference type="RefSeq" id="WP_183624884.1">
    <property type="nucleotide sequence ID" value="NZ_JACHWJ010000003.1"/>
</dbReference>
<dbReference type="AlphaFoldDB" id="A0A7W4UPJ6"/>
<dbReference type="EMBL" id="JACHWJ010000003">
    <property type="protein sequence ID" value="MBB2958003.1"/>
    <property type="molecule type" value="Genomic_DNA"/>
</dbReference>
<evidence type="ECO:0000256" key="6">
    <source>
        <dbReference type="SAM" id="Phobius"/>
    </source>
</evidence>
<proteinExistence type="inferred from homology"/>
<dbReference type="InterPro" id="IPR050131">
    <property type="entry name" value="Peptidase_S8_subtilisin-like"/>
</dbReference>
<evidence type="ECO:0000313" key="9">
    <source>
        <dbReference type="EMBL" id="MBB2958003.1"/>
    </source>
</evidence>
<keyword evidence="2" id="KW-0645">Protease</keyword>
<dbReference type="SUPFAM" id="SSF52743">
    <property type="entry name" value="Subtilisin-like"/>
    <property type="match status" value="1"/>
</dbReference>
<dbReference type="GO" id="GO:0006508">
    <property type="term" value="P:proteolysis"/>
    <property type="evidence" value="ECO:0007669"/>
    <property type="project" value="UniProtKB-KW"/>
</dbReference>
<sequence>MKPFRTLFRATVVALAACLVAGSFGVGAASAAPAPDDSEKLSGRLAALAEVDVSSDPAVAEEQLKSTTTEQLALPDSGPASMRVTGDSVAVTVYYSTPPVAADIEALAALGTVDSVAAKYLVIGATIPTSNLEAVAALEHVQSVQETLTPGSSGTAWDGAIAPTVTETDTKTDAPSEASADADTCRAVPANLAEPLNVPLARELYGLDGEGVRIGIISDSFDHAAELLPSTPAQDVAAGMLPGSGNPCGYEQPVEVLMESTDPASDEGRGMAQLVHSIAPGATLLFASGWDGQAGFAEAVERLTAAGADIIVDDVSYFDEPIFQDGVPSNAVNDAVALGVTFFSSAGNTTSIGTQGESAGRVISSWEAPEYRPTACPAVVTDLLPESGAASVDCMDFDPSAGQDSTNTLTYPDLESRGFTAITMLQWAEPVGAATNELAVFVLDDSGTVVGLSLAGTAGSPIQIAGFQPSAGDYDFVIVRDTSDGVPALNPRVKMIFMGGFLQAAEYSKSTGGDIVGPSIFGHNGTPAVVSVSAANAATPTELERFSSTGPTTLYFEPFPSTNALPEPISGAPTLTSLDGGWTNFFGNPVDGQPGVYSFTGTSAAAPAAAAVTGLGLQLDPGATPQELRDALTDTAVPIDSIVESVTVADSAGAGLVDAVGLLAALPSSTPIPTPTPTPTVTPTVSPTVSPTVEPTTAPTVVPVSPTAVPVPGVETVAPVPATSTPAPSADDKLASTGEDAPLGLAALVGALVLAAGITILTLRRRTGER</sequence>
<evidence type="ECO:0000256" key="4">
    <source>
        <dbReference type="ARBA" id="ARBA00022825"/>
    </source>
</evidence>
<name>A0A7W4UPJ6_9MICO</name>
<evidence type="ECO:0000259" key="8">
    <source>
        <dbReference type="Pfam" id="PF00082"/>
    </source>
</evidence>
<feature type="transmembrane region" description="Helical" evidence="6">
    <location>
        <begin position="743"/>
        <end position="763"/>
    </location>
</feature>
<dbReference type="PROSITE" id="PS00138">
    <property type="entry name" value="SUBTILASE_SER"/>
    <property type="match status" value="1"/>
</dbReference>
<feature type="chain" id="PRO_5039104563" description="Peptidase S8/S53 domain-containing protein" evidence="7">
    <location>
        <begin position="29"/>
        <end position="770"/>
    </location>
</feature>
<feature type="domain" description="Peptidase S8/S53" evidence="8">
    <location>
        <begin position="527"/>
        <end position="644"/>
    </location>
</feature>
<feature type="region of interest" description="Disordered" evidence="5">
    <location>
        <begin position="671"/>
        <end position="698"/>
    </location>
</feature>
<dbReference type="PANTHER" id="PTHR43806">
    <property type="entry name" value="PEPTIDASE S8"/>
    <property type="match status" value="1"/>
</dbReference>
<organism evidence="9 10">
    <name type="scientific">Pseudoclavibacter helvolus</name>
    <dbReference type="NCBI Taxonomy" id="255205"/>
    <lineage>
        <taxon>Bacteria</taxon>
        <taxon>Bacillati</taxon>
        <taxon>Actinomycetota</taxon>
        <taxon>Actinomycetes</taxon>
        <taxon>Micrococcales</taxon>
        <taxon>Microbacteriaceae</taxon>
        <taxon>Pseudoclavibacter</taxon>
    </lineage>
</organism>
<dbReference type="Proteomes" id="UP000545286">
    <property type="component" value="Unassembled WGS sequence"/>
</dbReference>
<dbReference type="InterPro" id="IPR036852">
    <property type="entry name" value="Peptidase_S8/S53_dom_sf"/>
</dbReference>
<gene>
    <name evidence="9" type="ORF">FHX72_002148</name>
</gene>
<keyword evidence="4" id="KW-0720">Serine protease</keyword>
<comment type="similarity">
    <text evidence="1">Belongs to the peptidase S8 family.</text>
</comment>
<dbReference type="InterPro" id="IPR000209">
    <property type="entry name" value="Peptidase_S8/S53_dom"/>
</dbReference>
<dbReference type="Gene3D" id="3.40.50.200">
    <property type="entry name" value="Peptidase S8/S53 domain"/>
    <property type="match status" value="2"/>
</dbReference>
<evidence type="ECO:0000256" key="3">
    <source>
        <dbReference type="ARBA" id="ARBA00022801"/>
    </source>
</evidence>
<evidence type="ECO:0000313" key="10">
    <source>
        <dbReference type="Proteomes" id="UP000545286"/>
    </source>
</evidence>
<feature type="compositionally biased region" description="Low complexity" evidence="5">
    <location>
        <begin position="681"/>
        <end position="698"/>
    </location>
</feature>
<protein>
    <recommendedName>
        <fullName evidence="8">Peptidase S8/S53 domain-containing protein</fullName>
    </recommendedName>
</protein>
<keyword evidence="6" id="KW-0812">Transmembrane</keyword>
<keyword evidence="10" id="KW-1185">Reference proteome</keyword>
<keyword evidence="6" id="KW-1133">Transmembrane helix</keyword>
<keyword evidence="3" id="KW-0378">Hydrolase</keyword>
<evidence type="ECO:0000256" key="5">
    <source>
        <dbReference type="SAM" id="MobiDB-lite"/>
    </source>
</evidence>
<comment type="caution">
    <text evidence="9">The sequence shown here is derived from an EMBL/GenBank/DDBJ whole genome shotgun (WGS) entry which is preliminary data.</text>
</comment>
<keyword evidence="7" id="KW-0732">Signal</keyword>
<reference evidence="9 10" key="1">
    <citation type="submission" date="2020-08" db="EMBL/GenBank/DDBJ databases">
        <title>Sequencing the genomes of 1000 actinobacteria strains.</title>
        <authorList>
            <person name="Klenk H.-P."/>
        </authorList>
    </citation>
    <scope>NUCLEOTIDE SEQUENCE [LARGE SCALE GENOMIC DNA]</scope>
    <source>
        <strain evidence="9 10">DSM 20419</strain>
    </source>
</reference>
<dbReference type="GO" id="GO:0004252">
    <property type="term" value="F:serine-type endopeptidase activity"/>
    <property type="evidence" value="ECO:0007669"/>
    <property type="project" value="InterPro"/>
</dbReference>
<accession>A0A7W4UPJ6</accession>
<dbReference type="Pfam" id="PF00082">
    <property type="entry name" value="Peptidase_S8"/>
    <property type="match status" value="1"/>
</dbReference>
<keyword evidence="6" id="KW-0472">Membrane</keyword>
<feature type="compositionally biased region" description="Pro residues" evidence="5">
    <location>
        <begin position="671"/>
        <end position="680"/>
    </location>
</feature>